<evidence type="ECO:0000313" key="12">
    <source>
        <dbReference type="Proteomes" id="UP001596072"/>
    </source>
</evidence>
<dbReference type="SUPFAM" id="SSF81338">
    <property type="entry name" value="Aquaporin-like"/>
    <property type="match status" value="1"/>
</dbReference>
<keyword evidence="6 10" id="KW-1133">Transmembrane helix</keyword>
<dbReference type="InterPro" id="IPR034294">
    <property type="entry name" value="Aquaporin_transptr"/>
</dbReference>
<feature type="compositionally biased region" description="Low complexity" evidence="9">
    <location>
        <begin position="276"/>
        <end position="300"/>
    </location>
</feature>
<evidence type="ECO:0000256" key="6">
    <source>
        <dbReference type="ARBA" id="ARBA00022989"/>
    </source>
</evidence>
<feature type="region of interest" description="Disordered" evidence="9">
    <location>
        <begin position="250"/>
        <end position="332"/>
    </location>
</feature>
<evidence type="ECO:0000256" key="10">
    <source>
        <dbReference type="SAM" id="Phobius"/>
    </source>
</evidence>
<gene>
    <name evidence="11" type="ORF">ACFPQB_02035</name>
</gene>
<feature type="transmembrane region" description="Helical" evidence="10">
    <location>
        <begin position="94"/>
        <end position="117"/>
    </location>
</feature>
<dbReference type="PROSITE" id="PS00221">
    <property type="entry name" value="MIP"/>
    <property type="match status" value="1"/>
</dbReference>
<dbReference type="Gene3D" id="1.20.1080.10">
    <property type="entry name" value="Glycerol uptake facilitator protein"/>
    <property type="match status" value="1"/>
</dbReference>
<sequence>MTDVATADTAADTAPPPLAQKLLAEFLGTFVLVLFGCGVAVMTGADIVATGLAFGLTVTLMAYAVGRISGGHFNPAVSIGAAIGGRVSWKDAGAFIGAQFVGGIVAAFVLMILALGLDGFEAFDSSTPLGANGFSEGPFDYAVWAALLVELIMTFLFVLVILAVTDERNAVNVVMAPLAIGVTLAVIHFMLIPLTGTSVNPARSLGPALFSGGDWIIQVWPFLIAPTIGGALAGLVYPLAFGRGADPVPGSGFGGGARPNPFEQQWNQQQGGGFGQPQQEQPIIQDGWQWDPAAQQWIPAQQPPPPAADPQAPPQGGWAPPAGDQTVVRPPQ</sequence>
<keyword evidence="4" id="KW-1003">Cell membrane</keyword>
<dbReference type="RefSeq" id="WP_136436216.1">
    <property type="nucleotide sequence ID" value="NZ_JBHSNS010000001.1"/>
</dbReference>
<comment type="caution">
    <text evidence="11">The sequence shown here is derived from an EMBL/GenBank/DDBJ whole genome shotgun (WGS) entry which is preliminary data.</text>
</comment>
<reference evidence="12" key="1">
    <citation type="journal article" date="2019" name="Int. J. Syst. Evol. Microbiol.">
        <title>The Global Catalogue of Microorganisms (GCM) 10K type strain sequencing project: providing services to taxonomists for standard genome sequencing and annotation.</title>
        <authorList>
            <consortium name="The Broad Institute Genomics Platform"/>
            <consortium name="The Broad Institute Genome Sequencing Center for Infectious Disease"/>
            <person name="Wu L."/>
            <person name="Ma J."/>
        </authorList>
    </citation>
    <scope>NUCLEOTIDE SEQUENCE [LARGE SCALE GENOMIC DNA]</scope>
    <source>
        <strain evidence="12">YIM 94188</strain>
    </source>
</reference>
<evidence type="ECO:0000256" key="3">
    <source>
        <dbReference type="ARBA" id="ARBA00022448"/>
    </source>
</evidence>
<dbReference type="NCBIfam" id="TIGR00861">
    <property type="entry name" value="MIP"/>
    <property type="match status" value="1"/>
</dbReference>
<name>A0ABW0ZDQ5_9ACTN</name>
<keyword evidence="3 8" id="KW-0813">Transport</keyword>
<feature type="compositionally biased region" description="Low complexity" evidence="9">
    <location>
        <begin position="314"/>
        <end position="325"/>
    </location>
</feature>
<accession>A0ABW0ZDQ5</accession>
<evidence type="ECO:0000256" key="9">
    <source>
        <dbReference type="SAM" id="MobiDB-lite"/>
    </source>
</evidence>
<feature type="transmembrane region" description="Helical" evidence="10">
    <location>
        <begin position="215"/>
        <end position="237"/>
    </location>
</feature>
<dbReference type="Proteomes" id="UP001596072">
    <property type="component" value="Unassembled WGS sequence"/>
</dbReference>
<evidence type="ECO:0000256" key="4">
    <source>
        <dbReference type="ARBA" id="ARBA00022475"/>
    </source>
</evidence>
<feature type="compositionally biased region" description="Pro residues" evidence="9">
    <location>
        <begin position="301"/>
        <end position="313"/>
    </location>
</feature>
<proteinExistence type="inferred from homology"/>
<comment type="subcellular location">
    <subcellularLocation>
        <location evidence="1">Cell membrane</location>
        <topology evidence="1">Multi-pass membrane protein</topology>
    </subcellularLocation>
</comment>
<feature type="transmembrane region" description="Helical" evidence="10">
    <location>
        <begin position="22"/>
        <end position="41"/>
    </location>
</feature>
<dbReference type="InterPro" id="IPR023271">
    <property type="entry name" value="Aquaporin-like"/>
</dbReference>
<comment type="similarity">
    <text evidence="2 8">Belongs to the MIP/aquaporin (TC 1.A.8) family.</text>
</comment>
<dbReference type="Pfam" id="PF00230">
    <property type="entry name" value="MIP"/>
    <property type="match status" value="1"/>
</dbReference>
<evidence type="ECO:0000256" key="7">
    <source>
        <dbReference type="ARBA" id="ARBA00023136"/>
    </source>
</evidence>
<evidence type="ECO:0000256" key="2">
    <source>
        <dbReference type="ARBA" id="ARBA00006175"/>
    </source>
</evidence>
<dbReference type="PRINTS" id="PR00783">
    <property type="entry name" value="MINTRINSICP"/>
</dbReference>
<evidence type="ECO:0000256" key="1">
    <source>
        <dbReference type="ARBA" id="ARBA00004651"/>
    </source>
</evidence>
<dbReference type="PANTHER" id="PTHR19139">
    <property type="entry name" value="AQUAPORIN TRANSPORTER"/>
    <property type="match status" value="1"/>
</dbReference>
<feature type="transmembrane region" description="Helical" evidence="10">
    <location>
        <begin position="47"/>
        <end position="65"/>
    </location>
</feature>
<evidence type="ECO:0000256" key="5">
    <source>
        <dbReference type="ARBA" id="ARBA00022692"/>
    </source>
</evidence>
<feature type="transmembrane region" description="Helical" evidence="10">
    <location>
        <begin position="141"/>
        <end position="164"/>
    </location>
</feature>
<dbReference type="InterPro" id="IPR000425">
    <property type="entry name" value="MIP"/>
</dbReference>
<evidence type="ECO:0000313" key="11">
    <source>
        <dbReference type="EMBL" id="MFC5727681.1"/>
    </source>
</evidence>
<feature type="transmembrane region" description="Helical" evidence="10">
    <location>
        <begin position="171"/>
        <end position="195"/>
    </location>
</feature>
<evidence type="ECO:0000256" key="8">
    <source>
        <dbReference type="RuleBase" id="RU000477"/>
    </source>
</evidence>
<keyword evidence="12" id="KW-1185">Reference proteome</keyword>
<feature type="compositionally biased region" description="Low complexity" evidence="9">
    <location>
        <begin position="259"/>
        <end position="269"/>
    </location>
</feature>
<dbReference type="PANTHER" id="PTHR19139:SF199">
    <property type="entry name" value="MIP17260P"/>
    <property type="match status" value="1"/>
</dbReference>
<dbReference type="EMBL" id="JBHSNS010000001">
    <property type="protein sequence ID" value="MFC5727681.1"/>
    <property type="molecule type" value="Genomic_DNA"/>
</dbReference>
<keyword evidence="7 10" id="KW-0472">Membrane</keyword>
<dbReference type="InterPro" id="IPR022357">
    <property type="entry name" value="MIP_CS"/>
</dbReference>
<dbReference type="CDD" id="cd00333">
    <property type="entry name" value="MIP"/>
    <property type="match status" value="1"/>
</dbReference>
<protein>
    <submittedName>
        <fullName evidence="11">MIP family channel protein</fullName>
    </submittedName>
</protein>
<organism evidence="11 12">
    <name type="scientific">Nocardioides vastitatis</name>
    <dbReference type="NCBI Taxonomy" id="2568655"/>
    <lineage>
        <taxon>Bacteria</taxon>
        <taxon>Bacillati</taxon>
        <taxon>Actinomycetota</taxon>
        <taxon>Actinomycetes</taxon>
        <taxon>Propionibacteriales</taxon>
        <taxon>Nocardioidaceae</taxon>
        <taxon>Nocardioides</taxon>
    </lineage>
</organism>
<keyword evidence="5 8" id="KW-0812">Transmembrane</keyword>